<reference evidence="1" key="1">
    <citation type="journal article" date="2022" name="bioRxiv">
        <title>Sequencing and chromosome-scale assembly of the giantPleurodeles waltlgenome.</title>
        <authorList>
            <person name="Brown T."/>
            <person name="Elewa A."/>
            <person name="Iarovenko S."/>
            <person name="Subramanian E."/>
            <person name="Araus A.J."/>
            <person name="Petzold A."/>
            <person name="Susuki M."/>
            <person name="Suzuki K.-i.T."/>
            <person name="Hayashi T."/>
            <person name="Toyoda A."/>
            <person name="Oliveira C."/>
            <person name="Osipova E."/>
            <person name="Leigh N.D."/>
            <person name="Simon A."/>
            <person name="Yun M.H."/>
        </authorList>
    </citation>
    <scope>NUCLEOTIDE SEQUENCE</scope>
    <source>
        <strain evidence="1">20211129_DDA</strain>
        <tissue evidence="1">Liver</tissue>
    </source>
</reference>
<proteinExistence type="predicted"/>
<protein>
    <submittedName>
        <fullName evidence="1">Uncharacterized protein</fullName>
    </submittedName>
</protein>
<sequence>MLRIHVLATCCRAAWGHSKTSGHGAAAEPDCAGGRRIAGGPEFGSAEASGKLCGGAHSSFSRRFPGDLCLEWSMLGLSRPDPAAQRVMLGLYEVVFVPAESFAVFGGLVSGGSSEVGAVNEPFIDELGIDMEVPGVVGWTFL</sequence>
<evidence type="ECO:0000313" key="2">
    <source>
        <dbReference type="Proteomes" id="UP001066276"/>
    </source>
</evidence>
<name>A0AAV7MUL2_PLEWA</name>
<comment type="caution">
    <text evidence="1">The sequence shown here is derived from an EMBL/GenBank/DDBJ whole genome shotgun (WGS) entry which is preliminary data.</text>
</comment>
<evidence type="ECO:0000313" key="1">
    <source>
        <dbReference type="EMBL" id="KAJ1107436.1"/>
    </source>
</evidence>
<dbReference type="Proteomes" id="UP001066276">
    <property type="component" value="Chromosome 9"/>
</dbReference>
<keyword evidence="2" id="KW-1185">Reference proteome</keyword>
<dbReference type="AlphaFoldDB" id="A0AAV7MUL2"/>
<organism evidence="1 2">
    <name type="scientific">Pleurodeles waltl</name>
    <name type="common">Iberian ribbed newt</name>
    <dbReference type="NCBI Taxonomy" id="8319"/>
    <lineage>
        <taxon>Eukaryota</taxon>
        <taxon>Metazoa</taxon>
        <taxon>Chordata</taxon>
        <taxon>Craniata</taxon>
        <taxon>Vertebrata</taxon>
        <taxon>Euteleostomi</taxon>
        <taxon>Amphibia</taxon>
        <taxon>Batrachia</taxon>
        <taxon>Caudata</taxon>
        <taxon>Salamandroidea</taxon>
        <taxon>Salamandridae</taxon>
        <taxon>Pleurodelinae</taxon>
        <taxon>Pleurodeles</taxon>
    </lineage>
</organism>
<dbReference type="EMBL" id="JANPWB010000013">
    <property type="protein sequence ID" value="KAJ1107436.1"/>
    <property type="molecule type" value="Genomic_DNA"/>
</dbReference>
<gene>
    <name evidence="1" type="ORF">NDU88_004826</name>
</gene>
<accession>A0AAV7MUL2</accession>